<sequence>MEIPAPIVIFWIFIFCKIGIGHYSFFYTKKLLNHFNLNLFFCH</sequence>
<keyword evidence="3" id="KW-1185">Reference proteome</keyword>
<keyword evidence="1" id="KW-0812">Transmembrane</keyword>
<gene>
    <name evidence="2" type="ordered locus">LHK_01563</name>
</gene>
<evidence type="ECO:0000256" key="1">
    <source>
        <dbReference type="SAM" id="Phobius"/>
    </source>
</evidence>
<protein>
    <submittedName>
        <fullName evidence="2">Uncharacterized protein</fullName>
    </submittedName>
</protein>
<organism evidence="2 3">
    <name type="scientific">Laribacter hongkongensis (strain HLHK9)</name>
    <dbReference type="NCBI Taxonomy" id="557598"/>
    <lineage>
        <taxon>Bacteria</taxon>
        <taxon>Pseudomonadati</taxon>
        <taxon>Pseudomonadota</taxon>
        <taxon>Betaproteobacteria</taxon>
        <taxon>Neisseriales</taxon>
        <taxon>Aquaspirillaceae</taxon>
        <taxon>Laribacter</taxon>
    </lineage>
</organism>
<keyword evidence="1" id="KW-1133">Transmembrane helix</keyword>
<dbReference type="KEGG" id="lhk:LHK_01563"/>
<feature type="transmembrane region" description="Helical" evidence="1">
    <location>
        <begin position="6"/>
        <end position="26"/>
    </location>
</feature>
<proteinExistence type="predicted"/>
<reference evidence="2 3" key="1">
    <citation type="journal article" date="2009" name="PLoS Genet.">
        <title>The complete genome and proteome of Laribacter hongkongensis reveal potential mechanisms for adaptations to different temperatures and habitats.</title>
        <authorList>
            <person name="Woo P.C."/>
            <person name="Lau S.K."/>
            <person name="Tse H."/>
            <person name="Teng J.L."/>
            <person name="Curreem S.O."/>
            <person name="Tsang A.K."/>
            <person name="Fan R.Y."/>
            <person name="Wong G.K."/>
            <person name="Huang Y."/>
            <person name="Loman N.J."/>
            <person name="Snyder L.A."/>
            <person name="Cai J.J."/>
            <person name="Huang J.D."/>
            <person name="Mak W."/>
            <person name="Pallen M.J."/>
            <person name="Lok S."/>
            <person name="Yuen K.Y."/>
        </authorList>
    </citation>
    <scope>NUCLEOTIDE SEQUENCE [LARGE SCALE GENOMIC DNA]</scope>
    <source>
        <strain evidence="2 3">HLHK9</strain>
    </source>
</reference>
<evidence type="ECO:0000313" key="2">
    <source>
        <dbReference type="EMBL" id="ACO74551.1"/>
    </source>
</evidence>
<name>C1D7W1_LARHH</name>
<dbReference type="AlphaFoldDB" id="C1D7W1"/>
<dbReference type="HOGENOM" id="CLU_3235400_0_0_4"/>
<dbReference type="EMBL" id="CP001154">
    <property type="protein sequence ID" value="ACO74551.1"/>
    <property type="molecule type" value="Genomic_DNA"/>
</dbReference>
<accession>C1D7W1</accession>
<dbReference type="Proteomes" id="UP000002010">
    <property type="component" value="Chromosome"/>
</dbReference>
<evidence type="ECO:0000313" key="3">
    <source>
        <dbReference type="Proteomes" id="UP000002010"/>
    </source>
</evidence>
<keyword evidence="1" id="KW-0472">Membrane</keyword>